<proteinExistence type="predicted"/>
<dbReference type="EMBL" id="CP119878">
    <property type="protein sequence ID" value="WFD34448.1"/>
    <property type="molecule type" value="Genomic_DNA"/>
</dbReference>
<dbReference type="Proteomes" id="UP001219933">
    <property type="component" value="Chromosome 2"/>
</dbReference>
<evidence type="ECO:0000313" key="3">
    <source>
        <dbReference type="EMBL" id="WFD34448.1"/>
    </source>
</evidence>
<reference evidence="3" key="1">
    <citation type="submission" date="2023-03" db="EMBL/GenBank/DDBJ databases">
        <title>Mating type loci evolution in Malassezia.</title>
        <authorList>
            <person name="Coelho M.A."/>
        </authorList>
    </citation>
    <scope>NUCLEOTIDE SEQUENCE</scope>
    <source>
        <strain evidence="3">CBS 11721</strain>
    </source>
</reference>
<dbReference type="AlphaFoldDB" id="A0AAF0EXI8"/>
<evidence type="ECO:0000256" key="1">
    <source>
        <dbReference type="SAM" id="MobiDB-lite"/>
    </source>
</evidence>
<dbReference type="PANTHER" id="PTHR12072">
    <property type="entry name" value="CWF19, CELL CYCLE CONTROL PROTEIN"/>
    <property type="match status" value="1"/>
</dbReference>
<dbReference type="GO" id="GO:0000398">
    <property type="term" value="P:mRNA splicing, via spliceosome"/>
    <property type="evidence" value="ECO:0007669"/>
    <property type="project" value="TreeGrafter"/>
</dbReference>
<sequence length="598" mass="64901">MSSHKVLILGPCEGHIDSLVDKVTAINSKHGPFSALFVVGNLFGDGSSDAEKQLLDGSLACACVADLCHSAHTFSSALVAVRVGTPDGPTVEIAQNLFYIGSAGIIDIDGFRVAFCGGDRALYRGASHGSKAATQIWTPIDSQEAAGDALHMLESHPDMALGDASAKINEPTSLAEARAQVARKEEIEAMMARDAEVIRSRKPIDFLLTTFWPQGVDTFTSVALPEGAHAWGSVASARLAERARPRYHFSISPDTQLGAFWEREPYENPPFTCVVAPPSITRFVSLARVANPSKLRWFMALSLIPARELDPQRHPAAFTRPSNLTPSPVLVQVKRGAPAAESENNVRFGAPEKRQRPARRRREAAPVNPEQCWFCLSNPRIEKYLIVAIGEECYVAFPKGQLPVSTDASTPVPGGGHVLIIATGPTAPALRNEMRRWKEALAACYAAYDAVPVAWEAVKRVGTRASHCQTQVVPVPKGRIPGLVEYFTQAAEDDGLKFESDDVAAAFDACNTAMDESVGLVPEDRDEFFRVEIDGRVLLALPRGQRFNLQLGRETLAAYLSMPDRGDWRACTRPPEAEAAEVEEFKAVFDAYAAKVAE</sequence>
<gene>
    <name evidence="3" type="ORF">MCUN1_001289</name>
</gene>
<accession>A0AAF0EXI8</accession>
<name>A0AAF0EXI8_9BASI</name>
<evidence type="ECO:0000259" key="2">
    <source>
        <dbReference type="Pfam" id="PF04677"/>
    </source>
</evidence>
<keyword evidence="4" id="KW-1185">Reference proteome</keyword>
<dbReference type="PANTHER" id="PTHR12072:SF4">
    <property type="entry name" value="CWF19-LIKE PROTEIN 1"/>
    <property type="match status" value="1"/>
</dbReference>
<dbReference type="GO" id="GO:0061632">
    <property type="term" value="F:RNA lariat debranching enzyme activator activity"/>
    <property type="evidence" value="ECO:0007669"/>
    <property type="project" value="TreeGrafter"/>
</dbReference>
<dbReference type="Pfam" id="PF04677">
    <property type="entry name" value="CwfJ_C_1"/>
    <property type="match status" value="1"/>
</dbReference>
<organism evidence="3 4">
    <name type="scientific">Malassezia cuniculi</name>
    <dbReference type="NCBI Taxonomy" id="948313"/>
    <lineage>
        <taxon>Eukaryota</taxon>
        <taxon>Fungi</taxon>
        <taxon>Dikarya</taxon>
        <taxon>Basidiomycota</taxon>
        <taxon>Ustilaginomycotina</taxon>
        <taxon>Malasseziomycetes</taxon>
        <taxon>Malasseziales</taxon>
        <taxon>Malasseziaceae</taxon>
        <taxon>Malassezia</taxon>
    </lineage>
</organism>
<dbReference type="InterPro" id="IPR006768">
    <property type="entry name" value="Cwf19-like_C_dom-1"/>
</dbReference>
<feature type="domain" description="Cwf19-like C-terminal" evidence="2">
    <location>
        <begin position="365"/>
        <end position="481"/>
    </location>
</feature>
<feature type="region of interest" description="Disordered" evidence="1">
    <location>
        <begin position="337"/>
        <end position="363"/>
    </location>
</feature>
<protein>
    <recommendedName>
        <fullName evidence="2">Cwf19-like C-terminal domain-containing protein</fullName>
    </recommendedName>
</protein>
<dbReference type="GO" id="GO:0071014">
    <property type="term" value="C:post-mRNA release spliceosomal complex"/>
    <property type="evidence" value="ECO:0007669"/>
    <property type="project" value="TreeGrafter"/>
</dbReference>
<evidence type="ECO:0000313" key="4">
    <source>
        <dbReference type="Proteomes" id="UP001219933"/>
    </source>
</evidence>
<dbReference type="InterPro" id="IPR040194">
    <property type="entry name" value="Cwf19-like"/>
</dbReference>